<dbReference type="GO" id="GO:0000428">
    <property type="term" value="C:DNA-directed RNA polymerase complex"/>
    <property type="evidence" value="ECO:0007669"/>
    <property type="project" value="UniProtKB-KW"/>
</dbReference>
<keyword evidence="2" id="KW-0805">Transcription regulation</keyword>
<gene>
    <name evidence="7" type="ORF">theurythT_04400</name>
</gene>
<comment type="caution">
    <text evidence="7">The sequence shown here is derived from an EMBL/GenBank/DDBJ whole genome shotgun (WGS) entry which is preliminary data.</text>
</comment>
<sequence length="159" mass="17960">MLKEFEQVIKSNQGRLRYIASRYCSNGDVDDLYQDILLQLWRSFNSFEGQASRATWVYKVALNTACTYVKKAVKHNALKQQIANIRPPICEPAQNNCQAELLNTFMNELNDIDASLLMMYLDGLSSEASAEVVGISANAVRARIKRIKATFENQYVGAE</sequence>
<dbReference type="Pfam" id="PF08281">
    <property type="entry name" value="Sigma70_r4_2"/>
    <property type="match status" value="1"/>
</dbReference>
<dbReference type="InterPro" id="IPR014284">
    <property type="entry name" value="RNA_pol_sigma-70_dom"/>
</dbReference>
<dbReference type="Gene3D" id="1.10.1740.10">
    <property type="match status" value="1"/>
</dbReference>
<feature type="domain" description="RNA polymerase sigma factor 70 region 4 type 2" evidence="6">
    <location>
        <begin position="102"/>
        <end position="149"/>
    </location>
</feature>
<dbReference type="EMBL" id="BSSU01000002">
    <property type="protein sequence ID" value="GLX80988.1"/>
    <property type="molecule type" value="Genomic_DNA"/>
</dbReference>
<evidence type="ECO:0000256" key="1">
    <source>
        <dbReference type="ARBA" id="ARBA00010641"/>
    </source>
</evidence>
<dbReference type="InterPro" id="IPR013325">
    <property type="entry name" value="RNA_pol_sigma_r2"/>
</dbReference>
<organism evidence="7 8">
    <name type="scientific">Thalassotalea eurytherma</name>
    <dbReference type="NCBI Taxonomy" id="1144278"/>
    <lineage>
        <taxon>Bacteria</taxon>
        <taxon>Pseudomonadati</taxon>
        <taxon>Pseudomonadota</taxon>
        <taxon>Gammaproteobacteria</taxon>
        <taxon>Alteromonadales</taxon>
        <taxon>Colwelliaceae</taxon>
        <taxon>Thalassotalea</taxon>
    </lineage>
</organism>
<evidence type="ECO:0000313" key="8">
    <source>
        <dbReference type="Proteomes" id="UP001157133"/>
    </source>
</evidence>
<dbReference type="RefSeq" id="WP_284206313.1">
    <property type="nucleotide sequence ID" value="NZ_BSSU01000002.1"/>
</dbReference>
<evidence type="ECO:0000256" key="4">
    <source>
        <dbReference type="ARBA" id="ARBA00023163"/>
    </source>
</evidence>
<dbReference type="PANTHER" id="PTHR43133">
    <property type="entry name" value="RNA POLYMERASE ECF-TYPE SIGMA FACTO"/>
    <property type="match status" value="1"/>
</dbReference>
<keyword evidence="3" id="KW-0731">Sigma factor</keyword>
<protein>
    <submittedName>
        <fullName evidence="7">DNA-directed RNA polymerase sigma-70 factor</fullName>
    </submittedName>
</protein>
<evidence type="ECO:0000259" key="5">
    <source>
        <dbReference type="Pfam" id="PF04542"/>
    </source>
</evidence>
<dbReference type="NCBIfam" id="TIGR02937">
    <property type="entry name" value="sigma70-ECF"/>
    <property type="match status" value="1"/>
</dbReference>
<dbReference type="InterPro" id="IPR039425">
    <property type="entry name" value="RNA_pol_sigma-70-like"/>
</dbReference>
<evidence type="ECO:0000256" key="3">
    <source>
        <dbReference type="ARBA" id="ARBA00023082"/>
    </source>
</evidence>
<reference evidence="7 8" key="1">
    <citation type="submission" date="2023-03" db="EMBL/GenBank/DDBJ databases">
        <title>Draft genome sequence of Thalassotalea eurytherma JCM 18482T.</title>
        <authorList>
            <person name="Sawabe T."/>
        </authorList>
    </citation>
    <scope>NUCLEOTIDE SEQUENCE [LARGE SCALE GENOMIC DNA]</scope>
    <source>
        <strain evidence="7 8">JCM 18482</strain>
    </source>
</reference>
<keyword evidence="7" id="KW-0240">DNA-directed RNA polymerase</keyword>
<dbReference type="SUPFAM" id="SSF88659">
    <property type="entry name" value="Sigma3 and sigma4 domains of RNA polymerase sigma factors"/>
    <property type="match status" value="1"/>
</dbReference>
<evidence type="ECO:0000313" key="7">
    <source>
        <dbReference type="EMBL" id="GLX80988.1"/>
    </source>
</evidence>
<dbReference type="SUPFAM" id="SSF88946">
    <property type="entry name" value="Sigma2 domain of RNA polymerase sigma factors"/>
    <property type="match status" value="1"/>
</dbReference>
<accession>A0ABQ6GYG5</accession>
<keyword evidence="8" id="KW-1185">Reference proteome</keyword>
<dbReference type="Pfam" id="PF04542">
    <property type="entry name" value="Sigma70_r2"/>
    <property type="match status" value="1"/>
</dbReference>
<evidence type="ECO:0000256" key="2">
    <source>
        <dbReference type="ARBA" id="ARBA00023015"/>
    </source>
</evidence>
<comment type="similarity">
    <text evidence="1">Belongs to the sigma-70 factor family. ECF subfamily.</text>
</comment>
<dbReference type="InterPro" id="IPR007627">
    <property type="entry name" value="RNA_pol_sigma70_r2"/>
</dbReference>
<feature type="domain" description="RNA polymerase sigma-70 region 2" evidence="5">
    <location>
        <begin position="9"/>
        <end position="72"/>
    </location>
</feature>
<dbReference type="PANTHER" id="PTHR43133:SF45">
    <property type="entry name" value="RNA POLYMERASE ECF-TYPE SIGMA FACTOR"/>
    <property type="match status" value="1"/>
</dbReference>
<name>A0ABQ6GYG5_9GAMM</name>
<dbReference type="Proteomes" id="UP001157133">
    <property type="component" value="Unassembled WGS sequence"/>
</dbReference>
<dbReference type="InterPro" id="IPR013324">
    <property type="entry name" value="RNA_pol_sigma_r3/r4-like"/>
</dbReference>
<dbReference type="Gene3D" id="1.10.10.10">
    <property type="entry name" value="Winged helix-like DNA-binding domain superfamily/Winged helix DNA-binding domain"/>
    <property type="match status" value="1"/>
</dbReference>
<dbReference type="InterPro" id="IPR036388">
    <property type="entry name" value="WH-like_DNA-bd_sf"/>
</dbReference>
<dbReference type="InterPro" id="IPR013249">
    <property type="entry name" value="RNA_pol_sigma70_r4_t2"/>
</dbReference>
<evidence type="ECO:0000259" key="6">
    <source>
        <dbReference type="Pfam" id="PF08281"/>
    </source>
</evidence>
<keyword evidence="4" id="KW-0804">Transcription</keyword>
<proteinExistence type="inferred from homology"/>